<feature type="signal peptide" evidence="1">
    <location>
        <begin position="1"/>
        <end position="20"/>
    </location>
</feature>
<dbReference type="OrthoDB" id="5638057at2"/>
<dbReference type="Proteomes" id="UP000182998">
    <property type="component" value="Unassembled WGS sequence"/>
</dbReference>
<reference evidence="4" key="1">
    <citation type="submission" date="2014-09" db="EMBL/GenBank/DDBJ databases">
        <authorList>
            <person name="Gomez-Valero L."/>
        </authorList>
    </citation>
    <scope>NUCLEOTIDE SEQUENCE [LARGE SCALE GENOMIC DNA]</scope>
    <source>
        <strain evidence="4">ATCC33218</strain>
    </source>
</reference>
<keyword evidence="5" id="KW-1185">Reference proteome</keyword>
<evidence type="ECO:0000256" key="1">
    <source>
        <dbReference type="SAM" id="SignalP"/>
    </source>
</evidence>
<organism evidence="2 4">
    <name type="scientific">Legionella micdadei</name>
    <name type="common">Tatlockia micdadei</name>
    <dbReference type="NCBI Taxonomy" id="451"/>
    <lineage>
        <taxon>Bacteria</taxon>
        <taxon>Pseudomonadati</taxon>
        <taxon>Pseudomonadota</taxon>
        <taxon>Gammaproteobacteria</taxon>
        <taxon>Legionellales</taxon>
        <taxon>Legionellaceae</taxon>
        <taxon>Legionella</taxon>
    </lineage>
</organism>
<protein>
    <submittedName>
        <fullName evidence="2">Uncharacterized protein</fullName>
    </submittedName>
</protein>
<dbReference type="EMBL" id="LN614830">
    <property type="protein sequence ID" value="CEG61682.1"/>
    <property type="molecule type" value="Genomic_DNA"/>
</dbReference>
<dbReference type="EMBL" id="FMVN01000005">
    <property type="protein sequence ID" value="SCY20309.1"/>
    <property type="molecule type" value="Genomic_DNA"/>
</dbReference>
<feature type="chain" id="PRO_5009750830" evidence="1">
    <location>
        <begin position="21"/>
        <end position="114"/>
    </location>
</feature>
<evidence type="ECO:0000313" key="5">
    <source>
        <dbReference type="Proteomes" id="UP000182998"/>
    </source>
</evidence>
<gene>
    <name evidence="2" type="ORF">LMI_2415</name>
    <name evidence="3" type="ORF">SAMN02982997_01059</name>
</gene>
<accession>A0A098GI74</accession>
<keyword evidence="1" id="KW-0732">Signal</keyword>
<evidence type="ECO:0000313" key="4">
    <source>
        <dbReference type="Proteomes" id="UP000032414"/>
    </source>
</evidence>
<dbReference type="Proteomes" id="UP000032414">
    <property type="component" value="Chromosome I"/>
</dbReference>
<proteinExistence type="predicted"/>
<dbReference type="PATRIC" id="fig|451.8.peg.2844"/>
<dbReference type="KEGG" id="tmc:LMI_2415"/>
<dbReference type="AlphaFoldDB" id="A0A098GI74"/>
<evidence type="ECO:0000313" key="2">
    <source>
        <dbReference type="EMBL" id="CEG61682.1"/>
    </source>
</evidence>
<dbReference type="HOGENOM" id="CLU_2119948_0_0_6"/>
<dbReference type="RefSeq" id="WP_052679552.1">
    <property type="nucleotide sequence ID" value="NZ_CP020614.1"/>
</dbReference>
<sequence length="114" mass="12540">MRKISIVAACLIALAPIASSAHINLVNVDFKKEFCGNMEYLGNASSKRPHLHCGKSFMAYKKANGDHTNITDIGDCKRTNTVFDDIKANKTAFADYQGIYNALVLYHQSGCPNQ</sequence>
<evidence type="ECO:0000313" key="3">
    <source>
        <dbReference type="EMBL" id="SCY20309.1"/>
    </source>
</evidence>
<name>A0A098GI74_LEGMI</name>
<reference evidence="2" key="2">
    <citation type="submission" date="2014-09" db="EMBL/GenBank/DDBJ databases">
        <authorList>
            <person name="GOMEZ-VALERO Laura"/>
        </authorList>
    </citation>
    <scope>NUCLEOTIDE SEQUENCE</scope>
    <source>
        <strain evidence="2">ATCC33218</strain>
    </source>
</reference>
<reference evidence="3 5" key="3">
    <citation type="submission" date="2016-10" db="EMBL/GenBank/DDBJ databases">
        <authorList>
            <person name="Varghese N."/>
            <person name="Submissions S."/>
        </authorList>
    </citation>
    <scope>NUCLEOTIDE SEQUENCE [LARGE SCALE GENOMIC DNA]</scope>
    <source>
        <strain evidence="3 5">ATCC 33218</strain>
    </source>
</reference>